<evidence type="ECO:0000313" key="3">
    <source>
        <dbReference type="Proteomes" id="UP000808349"/>
    </source>
</evidence>
<dbReference type="PROSITE" id="PS50943">
    <property type="entry name" value="HTH_CROC1"/>
    <property type="match status" value="1"/>
</dbReference>
<evidence type="ECO:0000313" key="2">
    <source>
        <dbReference type="EMBL" id="MBK9717135.1"/>
    </source>
</evidence>
<reference evidence="2 3" key="1">
    <citation type="submission" date="2020-10" db="EMBL/GenBank/DDBJ databases">
        <title>Connecting structure to function with the recovery of over 1000 high-quality activated sludge metagenome-assembled genomes encoding full-length rRNA genes using long-read sequencing.</title>
        <authorList>
            <person name="Singleton C.M."/>
            <person name="Petriglieri F."/>
            <person name="Kristensen J.M."/>
            <person name="Kirkegaard R.H."/>
            <person name="Michaelsen T.Y."/>
            <person name="Andersen M.H."/>
            <person name="Karst S.M."/>
            <person name="Dueholm M.S."/>
            <person name="Nielsen P.H."/>
            <person name="Albertsen M."/>
        </authorList>
    </citation>
    <scope>NUCLEOTIDE SEQUENCE [LARGE SCALE GENOMIC DNA]</scope>
    <source>
        <strain evidence="2">Ribe_18-Q3-R11-54_BAT3C.373</strain>
    </source>
</reference>
<dbReference type="InterPro" id="IPR010982">
    <property type="entry name" value="Lambda_DNA-bd_dom_sf"/>
</dbReference>
<sequence>MHLKEILHNIRAQREYLHLTQESLACELDLTIKSYSNIENGHTELTLSRFLKIAEILNIPPNQFLQPSKYFSPSQSILSSHYNTSDSNVKSLDIDKNPHQYYIKHLEDEVQFLRHKMQK</sequence>
<gene>
    <name evidence="2" type="ORF">IPO85_06420</name>
</gene>
<name>A0A9D7S758_9BACT</name>
<comment type="caution">
    <text evidence="2">The sequence shown here is derived from an EMBL/GenBank/DDBJ whole genome shotgun (WGS) entry which is preliminary data.</text>
</comment>
<dbReference type="Proteomes" id="UP000808349">
    <property type="component" value="Unassembled WGS sequence"/>
</dbReference>
<dbReference type="CDD" id="cd00093">
    <property type="entry name" value="HTH_XRE"/>
    <property type="match status" value="1"/>
</dbReference>
<dbReference type="EMBL" id="JADKFW010000004">
    <property type="protein sequence ID" value="MBK9717135.1"/>
    <property type="molecule type" value="Genomic_DNA"/>
</dbReference>
<dbReference type="GO" id="GO:0003677">
    <property type="term" value="F:DNA binding"/>
    <property type="evidence" value="ECO:0007669"/>
    <property type="project" value="InterPro"/>
</dbReference>
<protein>
    <submittedName>
        <fullName evidence="2">Helix-turn-helix transcriptional regulator</fullName>
    </submittedName>
</protein>
<dbReference type="Pfam" id="PF01381">
    <property type="entry name" value="HTH_3"/>
    <property type="match status" value="1"/>
</dbReference>
<dbReference type="InterPro" id="IPR001387">
    <property type="entry name" value="Cro/C1-type_HTH"/>
</dbReference>
<organism evidence="2 3">
    <name type="scientific">Candidatus Defluviibacterium haderslevense</name>
    <dbReference type="NCBI Taxonomy" id="2981993"/>
    <lineage>
        <taxon>Bacteria</taxon>
        <taxon>Pseudomonadati</taxon>
        <taxon>Bacteroidota</taxon>
        <taxon>Saprospiria</taxon>
        <taxon>Saprospirales</taxon>
        <taxon>Saprospiraceae</taxon>
        <taxon>Candidatus Defluviibacterium</taxon>
    </lineage>
</organism>
<feature type="domain" description="HTH cro/C1-type" evidence="1">
    <location>
        <begin position="10"/>
        <end position="64"/>
    </location>
</feature>
<proteinExistence type="predicted"/>
<dbReference type="AlphaFoldDB" id="A0A9D7S758"/>
<dbReference type="Gene3D" id="1.10.260.40">
    <property type="entry name" value="lambda repressor-like DNA-binding domains"/>
    <property type="match status" value="1"/>
</dbReference>
<evidence type="ECO:0000259" key="1">
    <source>
        <dbReference type="PROSITE" id="PS50943"/>
    </source>
</evidence>
<dbReference type="SMART" id="SM00530">
    <property type="entry name" value="HTH_XRE"/>
    <property type="match status" value="1"/>
</dbReference>
<dbReference type="SUPFAM" id="SSF47413">
    <property type="entry name" value="lambda repressor-like DNA-binding domains"/>
    <property type="match status" value="1"/>
</dbReference>
<accession>A0A9D7S758</accession>